<name>A0A9P5PFH3_9AGAR</name>
<dbReference type="Proteomes" id="UP000772434">
    <property type="component" value="Unassembled WGS sequence"/>
</dbReference>
<accession>A0A9P5PFH3</accession>
<reference evidence="1" key="1">
    <citation type="submission" date="2020-11" db="EMBL/GenBank/DDBJ databases">
        <authorList>
            <consortium name="DOE Joint Genome Institute"/>
            <person name="Ahrendt S."/>
            <person name="Riley R."/>
            <person name="Andreopoulos W."/>
            <person name="Labutti K."/>
            <person name="Pangilinan J."/>
            <person name="Ruiz-Duenas F.J."/>
            <person name="Barrasa J.M."/>
            <person name="Sanchez-Garcia M."/>
            <person name="Camarero S."/>
            <person name="Miyauchi S."/>
            <person name="Serrano A."/>
            <person name="Linde D."/>
            <person name="Babiker R."/>
            <person name="Drula E."/>
            <person name="Ayuso-Fernandez I."/>
            <person name="Pacheco R."/>
            <person name="Padilla G."/>
            <person name="Ferreira P."/>
            <person name="Barriuso J."/>
            <person name="Kellner H."/>
            <person name="Castanera R."/>
            <person name="Alfaro M."/>
            <person name="Ramirez L."/>
            <person name="Pisabarro A.G."/>
            <person name="Kuo A."/>
            <person name="Tritt A."/>
            <person name="Lipzen A."/>
            <person name="He G."/>
            <person name="Yan M."/>
            <person name="Ng V."/>
            <person name="Cullen D."/>
            <person name="Martin F."/>
            <person name="Rosso M.-N."/>
            <person name="Henrissat B."/>
            <person name="Hibbett D."/>
            <person name="Martinez A.T."/>
            <person name="Grigoriev I.V."/>
        </authorList>
    </citation>
    <scope>NUCLEOTIDE SEQUENCE</scope>
    <source>
        <strain evidence="1">AH 40177</strain>
    </source>
</reference>
<dbReference type="EMBL" id="JADNRY010000175">
    <property type="protein sequence ID" value="KAF9062349.1"/>
    <property type="molecule type" value="Genomic_DNA"/>
</dbReference>
<sequence length="229" mass="25605">MVESKSRDAFALDIKLFLTIQDNDVTSLSQGLWRPVKNKVTLIRKAKRVTESVGEFSQQICAIEITASVEMFHLLTCFNDLEFPLLETISLAIAVKNRQAFGPGAPLTLLKVPKLHVQVVEAGDAFRPVLEDFHAPLAQLTSLSLDLRKMTGRHESPPTLLNGFVELLFKCQNLITLEVLIGTGHAVLDSCSISPHWYISPICAHYNSPIMLLPRQLVTVTVFYYNNIF</sequence>
<gene>
    <name evidence="1" type="ORF">BDP27DRAFT_1428053</name>
</gene>
<evidence type="ECO:0000313" key="1">
    <source>
        <dbReference type="EMBL" id="KAF9062349.1"/>
    </source>
</evidence>
<dbReference type="AlphaFoldDB" id="A0A9P5PFH3"/>
<evidence type="ECO:0000313" key="2">
    <source>
        <dbReference type="Proteomes" id="UP000772434"/>
    </source>
</evidence>
<proteinExistence type="predicted"/>
<organism evidence="1 2">
    <name type="scientific">Rhodocollybia butyracea</name>
    <dbReference type="NCBI Taxonomy" id="206335"/>
    <lineage>
        <taxon>Eukaryota</taxon>
        <taxon>Fungi</taxon>
        <taxon>Dikarya</taxon>
        <taxon>Basidiomycota</taxon>
        <taxon>Agaricomycotina</taxon>
        <taxon>Agaricomycetes</taxon>
        <taxon>Agaricomycetidae</taxon>
        <taxon>Agaricales</taxon>
        <taxon>Marasmiineae</taxon>
        <taxon>Omphalotaceae</taxon>
        <taxon>Rhodocollybia</taxon>
    </lineage>
</organism>
<protein>
    <submittedName>
        <fullName evidence="1">Uncharacterized protein</fullName>
    </submittedName>
</protein>
<comment type="caution">
    <text evidence="1">The sequence shown here is derived from an EMBL/GenBank/DDBJ whole genome shotgun (WGS) entry which is preliminary data.</text>
</comment>
<keyword evidence="2" id="KW-1185">Reference proteome</keyword>